<dbReference type="RefSeq" id="WP_138124352.1">
    <property type="nucleotide sequence ID" value="NZ_SWLG01000004.1"/>
</dbReference>
<organism evidence="1 2">
    <name type="scientific">Exobacillus caeni</name>
    <dbReference type="NCBI Taxonomy" id="2574798"/>
    <lineage>
        <taxon>Bacteria</taxon>
        <taxon>Bacillati</taxon>
        <taxon>Bacillota</taxon>
        <taxon>Bacilli</taxon>
        <taxon>Bacillales</taxon>
        <taxon>Guptibacillaceae</taxon>
        <taxon>Exobacillus</taxon>
    </lineage>
</organism>
<name>A0A5R9F542_9BACL</name>
<proteinExistence type="predicted"/>
<keyword evidence="2" id="KW-1185">Reference proteome</keyword>
<dbReference type="InterPro" id="IPR018691">
    <property type="entry name" value="DUF2188"/>
</dbReference>
<dbReference type="Proteomes" id="UP000308230">
    <property type="component" value="Unassembled WGS sequence"/>
</dbReference>
<protein>
    <submittedName>
        <fullName evidence="1">DUF2188 domain-containing protein</fullName>
    </submittedName>
</protein>
<dbReference type="EMBL" id="SWLG01000004">
    <property type="protein sequence ID" value="TLS38151.1"/>
    <property type="molecule type" value="Genomic_DNA"/>
</dbReference>
<evidence type="ECO:0000313" key="1">
    <source>
        <dbReference type="EMBL" id="TLS38151.1"/>
    </source>
</evidence>
<dbReference type="AlphaFoldDB" id="A0A5R9F542"/>
<accession>A0A5R9F542</accession>
<sequence length="67" mass="7599">MNQYTITPNKDVTGWYVEIEDVAPTNLYQTKAAAIEEGEKIAKNNKPSKLVIMDEDHNVAEERTFGE</sequence>
<comment type="caution">
    <text evidence="1">The sequence shown here is derived from an EMBL/GenBank/DDBJ whole genome shotgun (WGS) entry which is preliminary data.</text>
</comment>
<dbReference type="Pfam" id="PF09954">
    <property type="entry name" value="DUF2188"/>
    <property type="match status" value="1"/>
</dbReference>
<dbReference type="OrthoDB" id="2428875at2"/>
<evidence type="ECO:0000313" key="2">
    <source>
        <dbReference type="Proteomes" id="UP000308230"/>
    </source>
</evidence>
<reference evidence="1 2" key="1">
    <citation type="submission" date="2019-04" db="EMBL/GenBank/DDBJ databases">
        <title>Bacillus caeni sp. nov., a bacterium isolated from mangrove sediment.</title>
        <authorList>
            <person name="Huang H."/>
            <person name="Mo K."/>
            <person name="Hu Y."/>
        </authorList>
    </citation>
    <scope>NUCLEOTIDE SEQUENCE [LARGE SCALE GENOMIC DNA]</scope>
    <source>
        <strain evidence="1 2">HB172195</strain>
    </source>
</reference>
<gene>
    <name evidence="1" type="ORF">FCL54_06315</name>
</gene>